<accession>A0A6J7T0W3</accession>
<evidence type="ECO:0000313" key="1">
    <source>
        <dbReference type="EMBL" id="CAB5047185.1"/>
    </source>
</evidence>
<name>A0A6J7T0W3_9ZZZZ</name>
<sequence>MRSLATLVVCVRTTMPSSTGVVQDAGVPLRPSISTKHIRHDPNGCNESVAHNLGIAQPDSPAARITEVPSGTKCVSPSIVTETITSELDFGVP</sequence>
<dbReference type="AlphaFoldDB" id="A0A6J7T0W3"/>
<proteinExistence type="predicted"/>
<organism evidence="1">
    <name type="scientific">freshwater metagenome</name>
    <dbReference type="NCBI Taxonomy" id="449393"/>
    <lineage>
        <taxon>unclassified sequences</taxon>
        <taxon>metagenomes</taxon>
        <taxon>ecological metagenomes</taxon>
    </lineage>
</organism>
<dbReference type="EMBL" id="CAFBQG010000044">
    <property type="protein sequence ID" value="CAB5047185.1"/>
    <property type="molecule type" value="Genomic_DNA"/>
</dbReference>
<protein>
    <submittedName>
        <fullName evidence="1">Unannotated protein</fullName>
    </submittedName>
</protein>
<gene>
    <name evidence="1" type="ORF">UFOPK4301_00499</name>
</gene>
<reference evidence="1" key="1">
    <citation type="submission" date="2020-05" db="EMBL/GenBank/DDBJ databases">
        <authorList>
            <person name="Chiriac C."/>
            <person name="Salcher M."/>
            <person name="Ghai R."/>
            <person name="Kavagutti S V."/>
        </authorList>
    </citation>
    <scope>NUCLEOTIDE SEQUENCE</scope>
</reference>